<sequence length="282" mass="29681">MDGVDCMAVAPMSALRKRTLTALALVPLVIGAVLWLPTSLFALVLGGAIGVGAWEWAALAGVTDRRSRALYPLLVAGAMVPLWSYPQGLLWLAVVSALWWLWQARRLLSMRSIAPASGIDGRLLAVGLLVLVAPWAALVTLHDAAGGPALVLFLLFVIWSADTGAYFTGRRWGRTKLAPVLSPGKTRAGVYGGVLGAVLCALVFAWLQGLAPLHGLLLLLISAATALISVAGDLYESLLKRRRGVKDSGQLLPGHGGMLDRIDSLTAAAPLFLLGTTLIGVR</sequence>
<evidence type="ECO:0000256" key="8">
    <source>
        <dbReference type="ARBA" id="ARBA00022475"/>
    </source>
</evidence>
<keyword evidence="21" id="KW-1185">Reference proteome</keyword>
<dbReference type="EMBL" id="CP007031">
    <property type="protein sequence ID" value="AHF03306.1"/>
    <property type="molecule type" value="Genomic_DNA"/>
</dbReference>
<feature type="transmembrane region" description="Helical" evidence="19">
    <location>
        <begin position="20"/>
        <end position="49"/>
    </location>
</feature>
<evidence type="ECO:0000256" key="12">
    <source>
        <dbReference type="ARBA" id="ARBA00022695"/>
    </source>
</evidence>
<reference evidence="20 21" key="1">
    <citation type="submission" date="2013-12" db="EMBL/GenBank/DDBJ databases">
        <authorList>
            <consortium name="DOE Joint Genome Institute"/>
            <person name="Bryant D.A."/>
            <person name="Huntemann M."/>
            <person name="Han J."/>
            <person name="Chen A."/>
            <person name="Kyrpides N."/>
            <person name="Mavromatis K."/>
            <person name="Markowitz V."/>
            <person name="Palaniappan K."/>
            <person name="Ivanova N."/>
            <person name="Schaumberg A."/>
            <person name="Pati A."/>
            <person name="Liolios K."/>
            <person name="Nordberg H.P."/>
            <person name="Cantor M.N."/>
            <person name="Hua S.X."/>
            <person name="Woyke T."/>
        </authorList>
    </citation>
    <scope>NUCLEOTIDE SEQUENCE [LARGE SCALE GENOMIC DNA]</scope>
    <source>
        <strain evidence="20 21">984</strain>
    </source>
</reference>
<comment type="pathway">
    <text evidence="3 18">Phospholipid metabolism; CDP-diacylglycerol biosynthesis; CDP-diacylglycerol from sn-glycerol 3-phosphate: step 3/3.</text>
</comment>
<dbReference type="PANTHER" id="PTHR46382:SF1">
    <property type="entry name" value="PHOSPHATIDATE CYTIDYLYLTRANSFERASE"/>
    <property type="match status" value="1"/>
</dbReference>
<comment type="catalytic activity">
    <reaction evidence="1 18">
        <text>a 1,2-diacyl-sn-glycero-3-phosphate + CTP + H(+) = a CDP-1,2-diacyl-sn-glycerol + diphosphate</text>
        <dbReference type="Rhea" id="RHEA:16229"/>
        <dbReference type="ChEBI" id="CHEBI:15378"/>
        <dbReference type="ChEBI" id="CHEBI:33019"/>
        <dbReference type="ChEBI" id="CHEBI:37563"/>
        <dbReference type="ChEBI" id="CHEBI:58332"/>
        <dbReference type="ChEBI" id="CHEBI:58608"/>
        <dbReference type="EC" id="2.7.7.41"/>
    </reaction>
</comment>
<evidence type="ECO:0000256" key="17">
    <source>
        <dbReference type="ARBA" id="ARBA00023264"/>
    </source>
</evidence>
<dbReference type="GO" id="GO:0016024">
    <property type="term" value="P:CDP-diacylglycerol biosynthetic process"/>
    <property type="evidence" value="ECO:0007669"/>
    <property type="project" value="UniProtKB-UniPathway"/>
</dbReference>
<dbReference type="InterPro" id="IPR000374">
    <property type="entry name" value="PC_trans"/>
</dbReference>
<dbReference type="HOGENOM" id="CLU_037294_1_2_6"/>
<dbReference type="UniPathway" id="UPA00557">
    <property type="reaction ID" value="UER00614"/>
</dbReference>
<evidence type="ECO:0000256" key="5">
    <source>
        <dbReference type="ARBA" id="ARBA00010185"/>
    </source>
</evidence>
<keyword evidence="17" id="KW-1208">Phospholipid metabolism</keyword>
<evidence type="ECO:0000256" key="11">
    <source>
        <dbReference type="ARBA" id="ARBA00022692"/>
    </source>
</evidence>
<keyword evidence="16" id="KW-0594">Phospholipid biosynthesis</keyword>
<evidence type="ECO:0000256" key="3">
    <source>
        <dbReference type="ARBA" id="ARBA00005119"/>
    </source>
</evidence>
<evidence type="ECO:0000313" key="20">
    <source>
        <dbReference type="EMBL" id="AHF03306.1"/>
    </source>
</evidence>
<comment type="similarity">
    <text evidence="5 18">Belongs to the CDS family.</text>
</comment>
<dbReference type="GO" id="GO:0004605">
    <property type="term" value="F:phosphatidate cytidylyltransferase activity"/>
    <property type="evidence" value="ECO:0007669"/>
    <property type="project" value="UniProtKB-EC"/>
</dbReference>
<evidence type="ECO:0000256" key="4">
    <source>
        <dbReference type="ARBA" id="ARBA00005189"/>
    </source>
</evidence>
<evidence type="ECO:0000256" key="16">
    <source>
        <dbReference type="ARBA" id="ARBA00023209"/>
    </source>
</evidence>
<name>W0E2J8_MARPU</name>
<feature type="transmembrane region" description="Helical" evidence="19">
    <location>
        <begin position="123"/>
        <end position="141"/>
    </location>
</feature>
<proteinExistence type="inferred from homology"/>
<keyword evidence="8" id="KW-1003">Cell membrane</keyword>
<dbReference type="OrthoDB" id="9799199at2"/>
<evidence type="ECO:0000256" key="7">
    <source>
        <dbReference type="ARBA" id="ARBA00019373"/>
    </source>
</evidence>
<feature type="transmembrane region" description="Helical" evidence="19">
    <location>
        <begin position="69"/>
        <end position="102"/>
    </location>
</feature>
<feature type="transmembrane region" description="Helical" evidence="19">
    <location>
        <begin position="188"/>
        <end position="207"/>
    </location>
</feature>
<dbReference type="GO" id="GO:0005886">
    <property type="term" value="C:plasma membrane"/>
    <property type="evidence" value="ECO:0007669"/>
    <property type="project" value="UniProtKB-SubCell"/>
</dbReference>
<evidence type="ECO:0000256" key="18">
    <source>
        <dbReference type="RuleBase" id="RU003938"/>
    </source>
</evidence>
<keyword evidence="14" id="KW-0443">Lipid metabolism</keyword>
<dbReference type="AlphaFoldDB" id="W0E2J8"/>
<keyword evidence="11 18" id="KW-0812">Transmembrane</keyword>
<keyword evidence="12 18" id="KW-0548">Nucleotidyltransferase</keyword>
<dbReference type="STRING" id="765910.MARPU_04935"/>
<gene>
    <name evidence="20" type="ORF">MARPU_04935</name>
</gene>
<organism evidence="20 21">
    <name type="scientific">Marichromatium purpuratum 984</name>
    <dbReference type="NCBI Taxonomy" id="765910"/>
    <lineage>
        <taxon>Bacteria</taxon>
        <taxon>Pseudomonadati</taxon>
        <taxon>Pseudomonadota</taxon>
        <taxon>Gammaproteobacteria</taxon>
        <taxon>Chromatiales</taxon>
        <taxon>Chromatiaceae</taxon>
        <taxon>Marichromatium</taxon>
    </lineage>
</organism>
<dbReference type="eggNOG" id="COG4589">
    <property type="taxonomic scope" value="Bacteria"/>
</dbReference>
<evidence type="ECO:0000256" key="1">
    <source>
        <dbReference type="ARBA" id="ARBA00001698"/>
    </source>
</evidence>
<evidence type="ECO:0000256" key="13">
    <source>
        <dbReference type="ARBA" id="ARBA00022989"/>
    </source>
</evidence>
<comment type="subcellular location">
    <subcellularLocation>
        <location evidence="2">Cell membrane</location>
        <topology evidence="2">Multi-pass membrane protein</topology>
    </subcellularLocation>
</comment>
<dbReference type="KEGG" id="mpur:MARPU_04935"/>
<dbReference type="PROSITE" id="PS01315">
    <property type="entry name" value="CDS"/>
    <property type="match status" value="1"/>
</dbReference>
<protein>
    <recommendedName>
        <fullName evidence="7 18">Phosphatidate cytidylyltransferase</fullName>
        <ecNumber evidence="6 18">2.7.7.41</ecNumber>
    </recommendedName>
</protein>
<evidence type="ECO:0000256" key="9">
    <source>
        <dbReference type="ARBA" id="ARBA00022516"/>
    </source>
</evidence>
<keyword evidence="15 19" id="KW-0472">Membrane</keyword>
<keyword evidence="10 18" id="KW-0808">Transferase</keyword>
<dbReference type="Pfam" id="PF01148">
    <property type="entry name" value="CTP_transf_1"/>
    <property type="match status" value="1"/>
</dbReference>
<keyword evidence="9" id="KW-0444">Lipid biosynthesis</keyword>
<comment type="pathway">
    <text evidence="4">Lipid metabolism.</text>
</comment>
<keyword evidence="13 19" id="KW-1133">Transmembrane helix</keyword>
<evidence type="ECO:0000256" key="14">
    <source>
        <dbReference type="ARBA" id="ARBA00023098"/>
    </source>
</evidence>
<accession>W0E2J8</accession>
<evidence type="ECO:0000313" key="21">
    <source>
        <dbReference type="Proteomes" id="UP000005275"/>
    </source>
</evidence>
<evidence type="ECO:0000256" key="6">
    <source>
        <dbReference type="ARBA" id="ARBA00012487"/>
    </source>
</evidence>
<dbReference type="EC" id="2.7.7.41" evidence="6 18"/>
<feature type="transmembrane region" description="Helical" evidence="19">
    <location>
        <begin position="147"/>
        <end position="167"/>
    </location>
</feature>
<evidence type="ECO:0000256" key="2">
    <source>
        <dbReference type="ARBA" id="ARBA00004651"/>
    </source>
</evidence>
<feature type="transmembrane region" description="Helical" evidence="19">
    <location>
        <begin position="213"/>
        <end position="235"/>
    </location>
</feature>
<evidence type="ECO:0000256" key="19">
    <source>
        <dbReference type="SAM" id="Phobius"/>
    </source>
</evidence>
<dbReference type="PANTHER" id="PTHR46382">
    <property type="entry name" value="PHOSPHATIDATE CYTIDYLYLTRANSFERASE"/>
    <property type="match status" value="1"/>
</dbReference>
<dbReference type="Proteomes" id="UP000005275">
    <property type="component" value="Chromosome"/>
</dbReference>
<evidence type="ECO:0000256" key="15">
    <source>
        <dbReference type="ARBA" id="ARBA00023136"/>
    </source>
</evidence>
<evidence type="ECO:0000256" key="10">
    <source>
        <dbReference type="ARBA" id="ARBA00022679"/>
    </source>
</evidence>